<name>A0A517QHX4_9PLAN</name>
<accession>A0A517QHX4</accession>
<keyword evidence="2" id="KW-1185">Reference proteome</keyword>
<reference evidence="1 2" key="1">
    <citation type="submission" date="2019-02" db="EMBL/GenBank/DDBJ databases">
        <title>Deep-cultivation of Planctomycetes and their phenomic and genomic characterization uncovers novel biology.</title>
        <authorList>
            <person name="Wiegand S."/>
            <person name="Jogler M."/>
            <person name="Boedeker C."/>
            <person name="Pinto D."/>
            <person name="Vollmers J."/>
            <person name="Rivas-Marin E."/>
            <person name="Kohn T."/>
            <person name="Peeters S.H."/>
            <person name="Heuer A."/>
            <person name="Rast P."/>
            <person name="Oberbeckmann S."/>
            <person name="Bunk B."/>
            <person name="Jeske O."/>
            <person name="Meyerdierks A."/>
            <person name="Storesund J.E."/>
            <person name="Kallscheuer N."/>
            <person name="Luecker S."/>
            <person name="Lage O.M."/>
            <person name="Pohl T."/>
            <person name="Merkel B.J."/>
            <person name="Hornburger P."/>
            <person name="Mueller R.-W."/>
            <person name="Bruemmer F."/>
            <person name="Labrenz M."/>
            <person name="Spormann A.M."/>
            <person name="Op den Camp H."/>
            <person name="Overmann J."/>
            <person name="Amann R."/>
            <person name="Jetten M.S.M."/>
            <person name="Mascher T."/>
            <person name="Medema M.H."/>
            <person name="Devos D.P."/>
            <person name="Kaster A.-K."/>
            <person name="Ovreas L."/>
            <person name="Rohde M."/>
            <person name="Galperin M.Y."/>
            <person name="Jogler C."/>
        </authorList>
    </citation>
    <scope>NUCLEOTIDE SEQUENCE [LARGE SCALE GENOMIC DNA]</scope>
    <source>
        <strain evidence="1 2">Mal48</strain>
    </source>
</reference>
<proteinExistence type="predicted"/>
<evidence type="ECO:0000313" key="1">
    <source>
        <dbReference type="EMBL" id="QDT31232.1"/>
    </source>
</evidence>
<protein>
    <submittedName>
        <fullName evidence="1">Uncharacterized protein</fullName>
    </submittedName>
</protein>
<dbReference type="KEGG" id="tpol:Mal48_04640"/>
<gene>
    <name evidence="1" type="ORF">Mal48_04640</name>
</gene>
<dbReference type="Proteomes" id="UP000315724">
    <property type="component" value="Chromosome"/>
</dbReference>
<organism evidence="1 2">
    <name type="scientific">Thalassoglobus polymorphus</name>
    <dbReference type="NCBI Taxonomy" id="2527994"/>
    <lineage>
        <taxon>Bacteria</taxon>
        <taxon>Pseudomonadati</taxon>
        <taxon>Planctomycetota</taxon>
        <taxon>Planctomycetia</taxon>
        <taxon>Planctomycetales</taxon>
        <taxon>Planctomycetaceae</taxon>
        <taxon>Thalassoglobus</taxon>
    </lineage>
</organism>
<evidence type="ECO:0000313" key="2">
    <source>
        <dbReference type="Proteomes" id="UP000315724"/>
    </source>
</evidence>
<sequence>MFVCVLTCDSCGYESEPFNEGYSLTSDSYTIIIKNLTTGSARIVKLKDCEIPSAMESDVDIESIVLKDNEEVIRTQFGVGELISANCPNCQSSVLNKNIIGMD</sequence>
<dbReference type="AlphaFoldDB" id="A0A517QHX4"/>
<dbReference type="EMBL" id="CP036267">
    <property type="protein sequence ID" value="QDT31232.1"/>
    <property type="molecule type" value="Genomic_DNA"/>
</dbReference>